<keyword evidence="2" id="KW-1185">Reference proteome</keyword>
<accession>A0A922LC43</accession>
<evidence type="ECO:0000313" key="2">
    <source>
        <dbReference type="Proteomes" id="UP000790347"/>
    </source>
</evidence>
<proteinExistence type="predicted"/>
<gene>
    <name evidence="1" type="primary">DLGAP5</name>
    <name evidence="1" type="ORF">DERF_002592</name>
</gene>
<reference evidence="1" key="1">
    <citation type="submission" date="2013-05" db="EMBL/GenBank/DDBJ databases">
        <authorList>
            <person name="Yim A.K.Y."/>
            <person name="Chan T.F."/>
            <person name="Ji K.M."/>
            <person name="Liu X.Y."/>
            <person name="Zhou J.W."/>
            <person name="Li R.Q."/>
            <person name="Yang K.Y."/>
            <person name="Li J."/>
            <person name="Li M."/>
            <person name="Law P.T.W."/>
            <person name="Wu Y.L."/>
            <person name="Cai Z.L."/>
            <person name="Qin H."/>
            <person name="Bao Y."/>
            <person name="Leung R.K.K."/>
            <person name="Ng P.K.S."/>
            <person name="Zou J."/>
            <person name="Zhong X.J."/>
            <person name="Ran P.X."/>
            <person name="Zhong N.S."/>
            <person name="Liu Z.G."/>
            <person name="Tsui S.K.W."/>
        </authorList>
    </citation>
    <scope>NUCLEOTIDE SEQUENCE</scope>
    <source>
        <strain evidence="1">Derf</strain>
        <tissue evidence="1">Whole organism</tissue>
    </source>
</reference>
<name>A0A922LC43_DERFA</name>
<comment type="caution">
    <text evidence="1">The sequence shown here is derived from an EMBL/GenBank/DDBJ whole genome shotgun (WGS) entry which is preliminary data.</text>
</comment>
<protein>
    <submittedName>
        <fullName evidence="1">Disks large-associated protein 5, variant 2</fullName>
    </submittedName>
</protein>
<reference evidence="1" key="2">
    <citation type="journal article" date="2022" name="Res Sq">
        <title>Comparative Genomics Reveals Insights into the Divergent Evolution of Astigmatic Mites and Household Pest Adaptations.</title>
        <authorList>
            <person name="Xiong Q."/>
            <person name="Wan A.T.-Y."/>
            <person name="Liu X.-Y."/>
            <person name="Fung C.S.-H."/>
            <person name="Xiao X."/>
            <person name="Malainual N."/>
            <person name="Hou J."/>
            <person name="Wang L."/>
            <person name="Wang M."/>
            <person name="Yang K."/>
            <person name="Cui Y."/>
            <person name="Leung E."/>
            <person name="Nong W."/>
            <person name="Shin S.-K."/>
            <person name="Au S."/>
            <person name="Jeong K.Y."/>
            <person name="Chew F.T."/>
            <person name="Hui J."/>
            <person name="Leung T.F."/>
            <person name="Tungtrongchitr A."/>
            <person name="Zhong N."/>
            <person name="Liu Z."/>
            <person name="Tsui S."/>
        </authorList>
    </citation>
    <scope>NUCLEOTIDE SEQUENCE</scope>
    <source>
        <strain evidence="1">Derf</strain>
        <tissue evidence="1">Whole organism</tissue>
    </source>
</reference>
<organism evidence="1 2">
    <name type="scientific">Dermatophagoides farinae</name>
    <name type="common">American house dust mite</name>
    <dbReference type="NCBI Taxonomy" id="6954"/>
    <lineage>
        <taxon>Eukaryota</taxon>
        <taxon>Metazoa</taxon>
        <taxon>Ecdysozoa</taxon>
        <taxon>Arthropoda</taxon>
        <taxon>Chelicerata</taxon>
        <taxon>Arachnida</taxon>
        <taxon>Acari</taxon>
        <taxon>Acariformes</taxon>
        <taxon>Sarcoptiformes</taxon>
        <taxon>Astigmata</taxon>
        <taxon>Psoroptidia</taxon>
        <taxon>Analgoidea</taxon>
        <taxon>Pyroglyphidae</taxon>
        <taxon>Dermatophagoidinae</taxon>
        <taxon>Dermatophagoides</taxon>
    </lineage>
</organism>
<dbReference type="EMBL" id="ASGP02000001">
    <property type="protein sequence ID" value="KAH9528672.1"/>
    <property type="molecule type" value="Genomic_DNA"/>
</dbReference>
<dbReference type="Proteomes" id="UP000790347">
    <property type="component" value="Unassembled WGS sequence"/>
</dbReference>
<sequence length="125" mass="14950">MMIKWKFSSQILDLGKIGLILPLLILSQERIKIRSTAINIHLDCLQFQWAMPLAEWLTAHELHGRLCDFQNWKKFGIFRQSKFFSDHQRIKRGHIRGQNINQIFVTVVQKCYTKKRHDFFPNLIK</sequence>
<dbReference type="AlphaFoldDB" id="A0A922LC43"/>
<evidence type="ECO:0000313" key="1">
    <source>
        <dbReference type="EMBL" id="KAH9528672.1"/>
    </source>
</evidence>